<protein>
    <submittedName>
        <fullName evidence="1">CopG family ribbon-helix-helix protein</fullName>
    </submittedName>
</protein>
<evidence type="ECO:0000313" key="1">
    <source>
        <dbReference type="EMBL" id="MFC3149086.1"/>
    </source>
</evidence>
<reference evidence="2" key="1">
    <citation type="journal article" date="2019" name="Int. J. Syst. Evol. Microbiol.">
        <title>The Global Catalogue of Microorganisms (GCM) 10K type strain sequencing project: providing services to taxonomists for standard genome sequencing and annotation.</title>
        <authorList>
            <consortium name="The Broad Institute Genomics Platform"/>
            <consortium name="The Broad Institute Genome Sequencing Center for Infectious Disease"/>
            <person name="Wu L."/>
            <person name="Ma J."/>
        </authorList>
    </citation>
    <scope>NUCLEOTIDE SEQUENCE [LARGE SCALE GENOMIC DNA]</scope>
    <source>
        <strain evidence="2">KCTC 52168</strain>
    </source>
</reference>
<comment type="caution">
    <text evidence="1">The sequence shown here is derived from an EMBL/GenBank/DDBJ whole genome shotgun (WGS) entry which is preliminary data.</text>
</comment>
<keyword evidence="2" id="KW-1185">Reference proteome</keyword>
<dbReference type="InterPro" id="IPR010985">
    <property type="entry name" value="Ribbon_hlx_hlx"/>
</dbReference>
<gene>
    <name evidence="1" type="ORF">ACFOEN_15780</name>
</gene>
<organism evidence="1 2">
    <name type="scientific">Piscinibacterium candidicorallinum</name>
    <dbReference type="NCBI Taxonomy" id="1793872"/>
    <lineage>
        <taxon>Bacteria</taxon>
        <taxon>Pseudomonadati</taxon>
        <taxon>Pseudomonadota</taxon>
        <taxon>Betaproteobacteria</taxon>
        <taxon>Burkholderiales</taxon>
        <taxon>Piscinibacterium</taxon>
    </lineage>
</organism>
<dbReference type="Proteomes" id="UP001595556">
    <property type="component" value="Unassembled WGS sequence"/>
</dbReference>
<accession>A0ABV7H8W6</accession>
<sequence>MPTTSLKIDDELKQRIAAVAQAKDTNAHAWMVDTLKRAIEQAEQEVEFLEIAEKRWAKFKRDGKSVSQADMEAYLDALVTGKPARKPEATAWSK</sequence>
<dbReference type="RefSeq" id="WP_377305576.1">
    <property type="nucleotide sequence ID" value="NZ_CP180191.1"/>
</dbReference>
<proteinExistence type="predicted"/>
<evidence type="ECO:0000313" key="2">
    <source>
        <dbReference type="Proteomes" id="UP001595556"/>
    </source>
</evidence>
<dbReference type="SUPFAM" id="SSF47598">
    <property type="entry name" value="Ribbon-helix-helix"/>
    <property type="match status" value="1"/>
</dbReference>
<name>A0ABV7H8W6_9BURK</name>
<dbReference type="EMBL" id="JBHRTI010000010">
    <property type="protein sequence ID" value="MFC3149086.1"/>
    <property type="molecule type" value="Genomic_DNA"/>
</dbReference>